<gene>
    <name evidence="1" type="ORF">NQ176_g3027</name>
</gene>
<dbReference type="Proteomes" id="UP001143910">
    <property type="component" value="Unassembled WGS sequence"/>
</dbReference>
<accession>A0ACC1NLH1</accession>
<dbReference type="EMBL" id="JANJQO010000251">
    <property type="protein sequence ID" value="KAJ2979795.1"/>
    <property type="molecule type" value="Genomic_DNA"/>
</dbReference>
<sequence length="224" mass="23601">MDSLDEVDLPWDKAVRLQLDSLDMVLLQPNADYRAHRASGIQLLNGTEVKGKHVILFSGAVHTPQLRTLSGIGSPEQLAKHGISAQVNAPDAGRNLSGHASSAQPGANSQRIHPSLGRSIKPVSANVKDAPLVDPNYLATAVDKFVARDGMRRLIALIAGRTVLGREILNGEVGSPGFDKPFTAESTDDPTFAAGLGSTYHPMGTATMGKVVDSKLRVIGVAGL</sequence>
<comment type="caution">
    <text evidence="1">The sequence shown here is derived from an EMBL/GenBank/DDBJ whole genome shotgun (WGS) entry which is preliminary data.</text>
</comment>
<evidence type="ECO:0000313" key="1">
    <source>
        <dbReference type="EMBL" id="KAJ2979795.1"/>
    </source>
</evidence>
<evidence type="ECO:0000313" key="2">
    <source>
        <dbReference type="Proteomes" id="UP001143910"/>
    </source>
</evidence>
<reference evidence="1" key="1">
    <citation type="submission" date="2022-08" db="EMBL/GenBank/DDBJ databases">
        <title>Genome Sequence of Lecanicillium fungicola.</title>
        <authorList>
            <person name="Buettner E."/>
        </authorList>
    </citation>
    <scope>NUCLEOTIDE SEQUENCE</scope>
    <source>
        <strain evidence="1">Babe33</strain>
    </source>
</reference>
<name>A0ACC1NLH1_9HYPO</name>
<proteinExistence type="predicted"/>
<organism evidence="1 2">
    <name type="scientific">Zarea fungicola</name>
    <dbReference type="NCBI Taxonomy" id="93591"/>
    <lineage>
        <taxon>Eukaryota</taxon>
        <taxon>Fungi</taxon>
        <taxon>Dikarya</taxon>
        <taxon>Ascomycota</taxon>
        <taxon>Pezizomycotina</taxon>
        <taxon>Sordariomycetes</taxon>
        <taxon>Hypocreomycetidae</taxon>
        <taxon>Hypocreales</taxon>
        <taxon>Cordycipitaceae</taxon>
        <taxon>Zarea</taxon>
    </lineage>
</organism>
<keyword evidence="2" id="KW-1185">Reference proteome</keyword>
<protein>
    <submittedName>
        <fullName evidence="1">Uncharacterized protein</fullName>
    </submittedName>
</protein>